<feature type="domain" description="Beta-lactamase-related" evidence="2">
    <location>
        <begin position="32"/>
        <end position="442"/>
    </location>
</feature>
<dbReference type="Pfam" id="PF00144">
    <property type="entry name" value="Beta-lactamase"/>
    <property type="match status" value="1"/>
</dbReference>
<dbReference type="SUPFAM" id="SSF56601">
    <property type="entry name" value="beta-lactamase/transpeptidase-like"/>
    <property type="match status" value="1"/>
</dbReference>
<reference evidence="3 4" key="1">
    <citation type="submission" date="2020-06" db="EMBL/GenBank/DDBJ databases">
        <title>Genome mining for natural products.</title>
        <authorList>
            <person name="Zhang B."/>
            <person name="Shi J."/>
            <person name="Ge H."/>
        </authorList>
    </citation>
    <scope>NUCLEOTIDE SEQUENCE [LARGE SCALE GENOMIC DNA]</scope>
    <source>
        <strain evidence="3 4">NA06532</strain>
    </source>
</reference>
<dbReference type="GeneID" id="87629838"/>
<dbReference type="InterPro" id="IPR052907">
    <property type="entry name" value="Beta-lactamase/esterase"/>
</dbReference>
<dbReference type="EMBL" id="CP054926">
    <property type="protein sequence ID" value="QKW41309.1"/>
    <property type="molecule type" value="Genomic_DNA"/>
</dbReference>
<protein>
    <submittedName>
        <fullName evidence="3">Beta-lactamase family protein</fullName>
    </submittedName>
</protein>
<dbReference type="InterPro" id="IPR012338">
    <property type="entry name" value="Beta-lactam/transpept-like"/>
</dbReference>
<dbReference type="RefSeq" id="WP_176143021.1">
    <property type="nucleotide sequence ID" value="NZ_CP054926.1"/>
</dbReference>
<dbReference type="AlphaFoldDB" id="A0A7H8MFK0"/>
<organism evidence="3 4">
    <name type="scientific">Streptomyces microflavus</name>
    <name type="common">Streptomyces lipmanii</name>
    <dbReference type="NCBI Taxonomy" id="1919"/>
    <lineage>
        <taxon>Bacteria</taxon>
        <taxon>Bacillati</taxon>
        <taxon>Actinomycetota</taxon>
        <taxon>Actinomycetes</taxon>
        <taxon>Kitasatosporales</taxon>
        <taxon>Streptomycetaceae</taxon>
        <taxon>Streptomyces</taxon>
    </lineage>
</organism>
<dbReference type="PANTHER" id="PTHR43319">
    <property type="entry name" value="BETA-LACTAMASE-RELATED"/>
    <property type="match status" value="1"/>
</dbReference>
<gene>
    <name evidence="3" type="ORF">HUT09_01380</name>
</gene>
<dbReference type="InterPro" id="IPR001466">
    <property type="entry name" value="Beta-lactam-related"/>
</dbReference>
<feature type="region of interest" description="Disordered" evidence="1">
    <location>
        <begin position="77"/>
        <end position="102"/>
    </location>
</feature>
<dbReference type="Gene3D" id="3.40.710.10">
    <property type="entry name" value="DD-peptidase/beta-lactamase superfamily"/>
    <property type="match status" value="2"/>
</dbReference>
<evidence type="ECO:0000259" key="2">
    <source>
        <dbReference type="Pfam" id="PF00144"/>
    </source>
</evidence>
<evidence type="ECO:0000313" key="3">
    <source>
        <dbReference type="EMBL" id="QKW41309.1"/>
    </source>
</evidence>
<proteinExistence type="predicted"/>
<name>A0A7H8MFK0_STRMI</name>
<sequence>MSGRRPAPVVTGTVRPGWEGVRDAFARGQAEDPGGAQLAVRRGGRTVVDLWTPGTGRFGYGAVPDGADGAGVTEGVRGTGTRAEHARRTEAGAGGDAETGYRNEHHGAGTGGEAFRADSVGVLMSVSKALVAVCAHLLIERGVLDPDDPVARHWPEFAAAGKAGTTVADLLAHRAGLPAYTDDPAGLPQALLLDPAARVRALAAMSPVWDPGKAFLYHALTYGDLVGEVVRRVSGESVGRFFAREVAGPLGLDLWIGLPEGEEHRFVPQRAVRPDPTPGQVAQAVERAGLAPGDRLATSLRASSAELGRATASFGTRRGRAAEFPAAGGIGDARSLARLYAALVGPVDGVRLLSAATVDRARTPCTDHLPQPGVLHRLDGPDRSRFGLGFELPRPGAPLLGEGSFGHAGAGGRLGMAHPESGLAVGYVCTAMAWEPSAGPDPRWMPWTEAVRKAAGLGG</sequence>
<evidence type="ECO:0000256" key="1">
    <source>
        <dbReference type="SAM" id="MobiDB-lite"/>
    </source>
</evidence>
<evidence type="ECO:0000313" key="4">
    <source>
        <dbReference type="Proteomes" id="UP000509345"/>
    </source>
</evidence>
<dbReference type="Proteomes" id="UP000509345">
    <property type="component" value="Chromosome"/>
</dbReference>
<dbReference type="PANTHER" id="PTHR43319:SF3">
    <property type="entry name" value="BETA-LACTAMASE-RELATED DOMAIN-CONTAINING PROTEIN"/>
    <property type="match status" value="1"/>
</dbReference>
<accession>A0A7H8MFK0</accession>